<reference evidence="2 3" key="2">
    <citation type="submission" date="2019-06" db="EMBL/GenBank/DDBJ databases">
        <authorList>
            <person name="Seo Y."/>
        </authorList>
    </citation>
    <scope>NUCLEOTIDE SEQUENCE [LARGE SCALE GENOMIC DNA]</scope>
    <source>
        <strain evidence="2 3">MaA-Y11</strain>
    </source>
</reference>
<dbReference type="EMBL" id="VFJE01000049">
    <property type="protein sequence ID" value="TPD72235.1"/>
    <property type="molecule type" value="Genomic_DNA"/>
</dbReference>
<protein>
    <submittedName>
        <fullName evidence="2">Uncharacterized protein</fullName>
    </submittedName>
</protein>
<evidence type="ECO:0000313" key="2">
    <source>
        <dbReference type="EMBL" id="TPD72235.1"/>
    </source>
</evidence>
<organism evidence="2 3">
    <name type="scientific">Flavobacterium microcysteis</name>
    <dbReference type="NCBI Taxonomy" id="2596891"/>
    <lineage>
        <taxon>Bacteria</taxon>
        <taxon>Pseudomonadati</taxon>
        <taxon>Bacteroidota</taxon>
        <taxon>Flavobacteriia</taxon>
        <taxon>Flavobacteriales</taxon>
        <taxon>Flavobacteriaceae</taxon>
        <taxon>Flavobacterium</taxon>
    </lineage>
</organism>
<dbReference type="Proteomes" id="UP000319175">
    <property type="component" value="Unassembled WGS sequence"/>
</dbReference>
<dbReference type="AlphaFoldDB" id="A0A501QJD8"/>
<evidence type="ECO:0000256" key="1">
    <source>
        <dbReference type="SAM" id="Phobius"/>
    </source>
</evidence>
<sequence length="134" mass="15620">MTFTPAKPQHLTVRDTTLLISYIGEYKEFSIEELNSLYIGKKKIPYHGLARIILLIFLFPLIVLCIQLESLYWTIGLAVSYALLFVLHDLKTYTLCVRTKTGKKWSLAVRRRDKKQLVAEISGFLDDFYELMKK</sequence>
<evidence type="ECO:0000313" key="3">
    <source>
        <dbReference type="Proteomes" id="UP000319175"/>
    </source>
</evidence>
<keyword evidence="3" id="KW-1185">Reference proteome</keyword>
<dbReference type="RefSeq" id="WP_139998472.1">
    <property type="nucleotide sequence ID" value="NZ_VFJE01000049.1"/>
</dbReference>
<comment type="caution">
    <text evidence="2">The sequence shown here is derived from an EMBL/GenBank/DDBJ whole genome shotgun (WGS) entry which is preliminary data.</text>
</comment>
<gene>
    <name evidence="2" type="ORF">FJA49_02420</name>
</gene>
<keyword evidence="1" id="KW-0472">Membrane</keyword>
<proteinExistence type="predicted"/>
<feature type="transmembrane region" description="Helical" evidence="1">
    <location>
        <begin position="70"/>
        <end position="90"/>
    </location>
</feature>
<dbReference type="OrthoDB" id="9898567at2"/>
<keyword evidence="1" id="KW-0812">Transmembrane</keyword>
<accession>A0A501QJD8</accession>
<name>A0A501QJD8_9FLAO</name>
<reference evidence="2 3" key="1">
    <citation type="submission" date="2019-06" db="EMBL/GenBank/DDBJ databases">
        <title>Flavobacterium sp. MaA-Y11 from geoumgang.</title>
        <authorList>
            <person name="Jeong S."/>
        </authorList>
    </citation>
    <scope>NUCLEOTIDE SEQUENCE [LARGE SCALE GENOMIC DNA]</scope>
    <source>
        <strain evidence="2 3">MaA-Y11</strain>
    </source>
</reference>
<feature type="transmembrane region" description="Helical" evidence="1">
    <location>
        <begin position="44"/>
        <end position="64"/>
    </location>
</feature>
<keyword evidence="1" id="KW-1133">Transmembrane helix</keyword>